<dbReference type="InterPro" id="IPR002052">
    <property type="entry name" value="DNA_methylase_N6_adenine_CS"/>
</dbReference>
<dbReference type="EC" id="2.1.1.72" evidence="1"/>
<dbReference type="PRINTS" id="PR00505">
    <property type="entry name" value="D12N6MTFRASE"/>
</dbReference>
<dbReference type="Pfam" id="PF02086">
    <property type="entry name" value="MethyltransfD12"/>
    <property type="match status" value="1"/>
</dbReference>
<comment type="catalytic activity">
    <reaction evidence="5">
        <text>a 2'-deoxyadenosine in DNA + S-adenosyl-L-methionine = an N(6)-methyl-2'-deoxyadenosine in DNA + S-adenosyl-L-homocysteine + H(+)</text>
        <dbReference type="Rhea" id="RHEA:15197"/>
        <dbReference type="Rhea" id="RHEA-COMP:12418"/>
        <dbReference type="Rhea" id="RHEA-COMP:12419"/>
        <dbReference type="ChEBI" id="CHEBI:15378"/>
        <dbReference type="ChEBI" id="CHEBI:57856"/>
        <dbReference type="ChEBI" id="CHEBI:59789"/>
        <dbReference type="ChEBI" id="CHEBI:90615"/>
        <dbReference type="ChEBI" id="CHEBI:90616"/>
        <dbReference type="EC" id="2.1.1.72"/>
    </reaction>
</comment>
<dbReference type="GO" id="GO:0009007">
    <property type="term" value="F:site-specific DNA-methyltransferase (adenine-specific) activity"/>
    <property type="evidence" value="ECO:0007669"/>
    <property type="project" value="UniProtKB-EC"/>
</dbReference>
<dbReference type="InterPro" id="IPR012327">
    <property type="entry name" value="MeTrfase_D12"/>
</dbReference>
<evidence type="ECO:0000256" key="2">
    <source>
        <dbReference type="ARBA" id="ARBA00022603"/>
    </source>
</evidence>
<sequence>MPAADLSSDYLKRQLIAYIGNKRRLLPSLHRLFLRLEDRHPIHDMLDPFAGSGAVSRLGRAMGYRVHANDWEEYSRIINRVYLRLTPAGSAGLFSRYGGLEKLLARLNTDTAEAGETCFSLYYAPRSTENADYRTERLFYTRENALFIDRVRSWIEREYPIEEMDDGKSLDERELLIALLLYEAATHANTSGVFKAFHKGFGGHGSDALKRIMAPMKLECPVLIEGPEGEVGSSDAAEWVRGKSADLCYLDPPYTIHQYGSNYHILNTLARWDRPEVPLELGKDGRLKRKAGIREDWVRTRSAYCIKKTAAAALKNLLAGTDSRYIVLSYNSDGIISFDELCDLLSERGRLSVFADDYVQYRGGRQGLNRRNLTTEFQLVVESTGRHSSRDTEKIRRFIRMQELGQLLQGGFHPGRLEETGLVKGGVLLLGSVGKVAVPVRGGFKPDLSALGRKDFHYLDDDELETCLGLLKSASFTDNLEEAEVLLSLVDGSGENNGELRFLEERFFLLLKKLAHKKYRDIYKDIYSRALKIMSGERALEKLRALNEVALRRFSG</sequence>
<reference evidence="6 7" key="1">
    <citation type="submission" date="2017-03" db="EMBL/GenBank/DDBJ databases">
        <title>Draft Genome sequence of Marispirochaeta sp. strain JC444.</title>
        <authorList>
            <person name="Shivani Y."/>
            <person name="Subhash Y."/>
            <person name="Sasikala C."/>
            <person name="Ramana C."/>
        </authorList>
    </citation>
    <scope>NUCLEOTIDE SEQUENCE [LARGE SCALE GENOMIC DNA]</scope>
    <source>
        <strain evidence="6 7">JC444</strain>
    </source>
</reference>
<accession>A0A1Y1S019</accession>
<dbReference type="PROSITE" id="PS00092">
    <property type="entry name" value="N6_MTASE"/>
    <property type="match status" value="1"/>
</dbReference>
<protein>
    <recommendedName>
        <fullName evidence="1">site-specific DNA-methyltransferase (adenine-specific)</fullName>
        <ecNumber evidence="1">2.1.1.72</ecNumber>
    </recommendedName>
</protein>
<dbReference type="AlphaFoldDB" id="A0A1Y1S019"/>
<keyword evidence="2" id="KW-0489">Methyltransferase</keyword>
<organism evidence="6 7">
    <name type="scientific">Marispirochaeta aestuarii</name>
    <dbReference type="NCBI Taxonomy" id="1963862"/>
    <lineage>
        <taxon>Bacteria</taxon>
        <taxon>Pseudomonadati</taxon>
        <taxon>Spirochaetota</taxon>
        <taxon>Spirochaetia</taxon>
        <taxon>Spirochaetales</taxon>
        <taxon>Spirochaetaceae</taxon>
        <taxon>Marispirochaeta</taxon>
    </lineage>
</organism>
<dbReference type="OrthoDB" id="9805629at2"/>
<evidence type="ECO:0000313" key="7">
    <source>
        <dbReference type="Proteomes" id="UP000192343"/>
    </source>
</evidence>
<dbReference type="GO" id="GO:0032259">
    <property type="term" value="P:methylation"/>
    <property type="evidence" value="ECO:0007669"/>
    <property type="project" value="UniProtKB-KW"/>
</dbReference>
<evidence type="ECO:0000256" key="1">
    <source>
        <dbReference type="ARBA" id="ARBA00011900"/>
    </source>
</evidence>
<proteinExistence type="predicted"/>
<evidence type="ECO:0000313" key="6">
    <source>
        <dbReference type="EMBL" id="ORC36526.1"/>
    </source>
</evidence>
<evidence type="ECO:0000256" key="3">
    <source>
        <dbReference type="ARBA" id="ARBA00022679"/>
    </source>
</evidence>
<gene>
    <name evidence="6" type="ORF">B4O97_05485</name>
</gene>
<dbReference type="GO" id="GO:0009307">
    <property type="term" value="P:DNA restriction-modification system"/>
    <property type="evidence" value="ECO:0007669"/>
    <property type="project" value="InterPro"/>
</dbReference>
<name>A0A1Y1S019_9SPIO</name>
<dbReference type="Proteomes" id="UP000192343">
    <property type="component" value="Unassembled WGS sequence"/>
</dbReference>
<dbReference type="STRING" id="1963862.B4O97_05485"/>
<keyword evidence="3" id="KW-0808">Transferase</keyword>
<evidence type="ECO:0000256" key="5">
    <source>
        <dbReference type="ARBA" id="ARBA00047942"/>
    </source>
</evidence>
<evidence type="ECO:0000256" key="4">
    <source>
        <dbReference type="ARBA" id="ARBA00022691"/>
    </source>
</evidence>
<keyword evidence="4" id="KW-0949">S-adenosyl-L-methionine</keyword>
<comment type="caution">
    <text evidence="6">The sequence shown here is derived from an EMBL/GenBank/DDBJ whole genome shotgun (WGS) entry which is preliminary data.</text>
</comment>
<keyword evidence="7" id="KW-1185">Reference proteome</keyword>
<dbReference type="EMBL" id="MWQY01000005">
    <property type="protein sequence ID" value="ORC36526.1"/>
    <property type="molecule type" value="Genomic_DNA"/>
</dbReference>
<dbReference type="RefSeq" id="WP_083049027.1">
    <property type="nucleotide sequence ID" value="NZ_MWQY01000005.1"/>
</dbReference>
<dbReference type="GO" id="GO:0003676">
    <property type="term" value="F:nucleic acid binding"/>
    <property type="evidence" value="ECO:0007669"/>
    <property type="project" value="InterPro"/>
</dbReference>
<dbReference type="InterPro" id="IPR029063">
    <property type="entry name" value="SAM-dependent_MTases_sf"/>
</dbReference>
<dbReference type="SUPFAM" id="SSF53335">
    <property type="entry name" value="S-adenosyl-L-methionine-dependent methyltransferases"/>
    <property type="match status" value="1"/>
</dbReference>